<dbReference type="InterPro" id="IPR036047">
    <property type="entry name" value="F-box-like_dom_sf"/>
</dbReference>
<proteinExistence type="predicted"/>
<dbReference type="GO" id="GO:0006887">
    <property type="term" value="P:exocytosis"/>
    <property type="evidence" value="ECO:0007669"/>
    <property type="project" value="TreeGrafter"/>
</dbReference>
<sequence>MAQVLWNTDIDVYNDKVIPLSVARSIAWFLEIPDLLLFSLVSKNTYKAVKDPTIWVLKLQRMGVWKNGLDAPQEGLQACDFETFEDPLRCLNKVYKVPRLAKFQMLKIRNCLNRYYNDLKNDKAYNQLKIFTNFQTPQDQAKLLSNLLRFNSIDPSETSRVFVRQKITDLMEIFENALLRELEIHYDIQDYEETKKYVNILIDLKNDQTLIDFFLQKTCFDNETIKFLNPELLLSDEFFTELRPPQDSSVKGDDLNDHSISKTVNEDSIAEFVDELSSVFNELSRVVDLIFPQSVPMMYKISEEIITNQLQEALLVLTTSAKENGLYLEFIPRMYESLTNTFVNKLTPCENVGDSYHNLMRQLIDVSYDSYISEYMNDEKMNFRDFCAERIRGWKKSVEEREAETSQNILRHVKVTSKNDFLTNFKKVFTINGGALASSEEPTADNVLNYSRGQANARILAENLKSLNKVFSPELAFDILKGAKQSLDRLHQFNEFTINSVLLQVRATMQEEFMDALELIGTEHLRSGFEKALKYLKDYNPKDLCIDAQDTTGSAIGPLVIFFELIHMADMIVQMLEIFYKEEMINKDIVRNENSVLNPSLQSKRKLEAMVDKYVADGLNVGIEVLFKEIESVFLSTLKDSDYNPPKGAIGDGPTSAAQKVVLILEDNIDLLVGSAEKSIVEVFQQEVAERFFQAIVKLLKRSTVSVEGAVILIFDLNLYYDFIVHHISSNKRMVYPLFQALKKIGTIYLIGGEDARAIGQIVSDLSKFNGIFSQEEVYEFVQRRQDWPLIKKHVEKVMYGLSLVDCAIM</sequence>
<protein>
    <submittedName>
        <fullName evidence="2">Recyclin-1</fullName>
    </submittedName>
</protein>
<dbReference type="InterPro" id="IPR009976">
    <property type="entry name" value="Sec10-like"/>
</dbReference>
<dbReference type="GO" id="GO:0006893">
    <property type="term" value="P:Golgi to plasma membrane transport"/>
    <property type="evidence" value="ECO:0007669"/>
    <property type="project" value="TreeGrafter"/>
</dbReference>
<dbReference type="InterPro" id="IPR048627">
    <property type="entry name" value="Sec10_HB"/>
</dbReference>
<dbReference type="STRING" id="2163413.A0A4P6XVY6"/>
<keyword evidence="3" id="KW-1185">Reference proteome</keyword>
<dbReference type="SUPFAM" id="SSF81383">
    <property type="entry name" value="F-box domain"/>
    <property type="match status" value="1"/>
</dbReference>
<dbReference type="PANTHER" id="PTHR12100">
    <property type="entry name" value="SEC10"/>
    <property type="match status" value="1"/>
</dbReference>
<dbReference type="Proteomes" id="UP000292447">
    <property type="component" value="Chromosome V"/>
</dbReference>
<evidence type="ECO:0000313" key="2">
    <source>
        <dbReference type="EMBL" id="QBM90251.1"/>
    </source>
</evidence>
<dbReference type="GO" id="GO:0000145">
    <property type="term" value="C:exocyst"/>
    <property type="evidence" value="ECO:0007669"/>
    <property type="project" value="TreeGrafter"/>
</dbReference>
<feature type="domain" description="Exocyst complex component Sec10-like alpha-helical bundle" evidence="1">
    <location>
        <begin position="140"/>
        <end position="794"/>
    </location>
</feature>
<gene>
    <name evidence="2" type="primary">MPUL0E04950</name>
    <name evidence="2" type="ORF">METSCH_E04950</name>
</gene>
<dbReference type="EMBL" id="CP034460">
    <property type="protein sequence ID" value="QBM90251.1"/>
    <property type="molecule type" value="Genomic_DNA"/>
</dbReference>
<name>A0A4P6XVY6_9ASCO</name>
<reference evidence="3" key="1">
    <citation type="submission" date="2019-03" db="EMBL/GenBank/DDBJ databases">
        <title>Snf2 controls pulcherriminic acid biosynthesis and connects pigmentation and antifungal activity of the yeast Metschnikowia pulcherrima.</title>
        <authorList>
            <person name="Gore-Lloyd D."/>
            <person name="Sumann I."/>
            <person name="Brachmann A.O."/>
            <person name="Schneeberger K."/>
            <person name="Ortiz-Merino R.A."/>
            <person name="Moreno-Beltran M."/>
            <person name="Schlaefli M."/>
            <person name="Kirner P."/>
            <person name="Santos Kron A."/>
            <person name="Wolfe K.H."/>
            <person name="Piel J."/>
            <person name="Ahrens C.H."/>
            <person name="Henk D."/>
            <person name="Freimoser F.M."/>
        </authorList>
    </citation>
    <scope>NUCLEOTIDE SEQUENCE [LARGE SCALE GENOMIC DNA]</scope>
    <source>
        <strain evidence="3">APC 1.2</strain>
    </source>
</reference>
<evidence type="ECO:0000313" key="3">
    <source>
        <dbReference type="Proteomes" id="UP000292447"/>
    </source>
</evidence>
<accession>A0A4P6XVY6</accession>
<dbReference type="AlphaFoldDB" id="A0A4P6XVY6"/>
<dbReference type="Pfam" id="PF07393">
    <property type="entry name" value="Sec10_HB"/>
    <property type="match status" value="1"/>
</dbReference>
<dbReference type="PANTHER" id="PTHR12100:SF1">
    <property type="entry name" value="RECYCLIN-1"/>
    <property type="match status" value="1"/>
</dbReference>
<organism evidence="2 3">
    <name type="scientific">Metschnikowia aff. pulcherrima</name>
    <dbReference type="NCBI Taxonomy" id="2163413"/>
    <lineage>
        <taxon>Eukaryota</taxon>
        <taxon>Fungi</taxon>
        <taxon>Dikarya</taxon>
        <taxon>Ascomycota</taxon>
        <taxon>Saccharomycotina</taxon>
        <taxon>Pichiomycetes</taxon>
        <taxon>Metschnikowiaceae</taxon>
        <taxon>Metschnikowia</taxon>
    </lineage>
</organism>
<evidence type="ECO:0000259" key="1">
    <source>
        <dbReference type="Pfam" id="PF07393"/>
    </source>
</evidence>